<dbReference type="CDD" id="cd08939">
    <property type="entry name" value="KDSR-like_SDR_c"/>
    <property type="match status" value="1"/>
</dbReference>
<dbReference type="SUPFAM" id="SSF51735">
    <property type="entry name" value="NAD(P)-binding Rossmann-fold domains"/>
    <property type="match status" value="1"/>
</dbReference>
<feature type="compositionally biased region" description="Low complexity" evidence="12">
    <location>
        <begin position="177"/>
        <end position="208"/>
    </location>
</feature>
<comment type="function">
    <text evidence="10">Catalyzes the reduction of 3'-oxosphinganine (3-ketodihydrosphingosine/KDS) to sphinganine (dihydrosphingosine/DHS), the second step of de novo sphingolipid biosynthesis.</text>
</comment>
<accession>A0A165JNV9</accession>
<name>A0A165JNV9_XYLHT</name>
<dbReference type="EC" id="1.1.1.102" evidence="9"/>
<evidence type="ECO:0000256" key="12">
    <source>
        <dbReference type="SAM" id="MobiDB-lite"/>
    </source>
</evidence>
<protein>
    <recommendedName>
        <fullName evidence="9">3-dehydrosphinganine reductase</fullName>
        <ecNumber evidence="9">1.1.1.102</ecNumber>
    </recommendedName>
</protein>
<evidence type="ECO:0000256" key="9">
    <source>
        <dbReference type="ARBA" id="ARBA00026112"/>
    </source>
</evidence>
<reference evidence="13 14" key="1">
    <citation type="journal article" date="2016" name="Fungal Biol.">
        <title>The genome of Xylona heveae provides a window into fungal endophytism.</title>
        <authorList>
            <person name="Gazis R."/>
            <person name="Kuo A."/>
            <person name="Riley R."/>
            <person name="LaButti K."/>
            <person name="Lipzen A."/>
            <person name="Lin J."/>
            <person name="Amirebrahimi M."/>
            <person name="Hesse C.N."/>
            <person name="Spatafora J.W."/>
            <person name="Henrissat B."/>
            <person name="Hainaut M."/>
            <person name="Grigoriev I.V."/>
            <person name="Hibbett D.S."/>
        </authorList>
    </citation>
    <scope>NUCLEOTIDE SEQUENCE [LARGE SCALE GENOMIC DNA]</scope>
    <source>
        <strain evidence="13 14">TC161</strain>
    </source>
</reference>
<evidence type="ECO:0000256" key="11">
    <source>
        <dbReference type="ARBA" id="ARBA00048930"/>
    </source>
</evidence>
<dbReference type="GeneID" id="28896702"/>
<dbReference type="InterPro" id="IPR002347">
    <property type="entry name" value="SDR_fam"/>
</dbReference>
<keyword evidence="6" id="KW-0746">Sphingolipid metabolism</keyword>
<comment type="pathway">
    <text evidence="2">Lipid metabolism; sphingolipid metabolism.</text>
</comment>
<evidence type="ECO:0000256" key="7">
    <source>
        <dbReference type="ARBA" id="ARBA00023002"/>
    </source>
</evidence>
<evidence type="ECO:0000256" key="8">
    <source>
        <dbReference type="ARBA" id="ARBA00023098"/>
    </source>
</evidence>
<evidence type="ECO:0000256" key="4">
    <source>
        <dbReference type="ARBA" id="ARBA00022824"/>
    </source>
</evidence>
<organism evidence="13 14">
    <name type="scientific">Xylona heveae (strain CBS 132557 / TC161)</name>
    <dbReference type="NCBI Taxonomy" id="1328760"/>
    <lineage>
        <taxon>Eukaryota</taxon>
        <taxon>Fungi</taxon>
        <taxon>Dikarya</taxon>
        <taxon>Ascomycota</taxon>
        <taxon>Pezizomycotina</taxon>
        <taxon>Xylonomycetes</taxon>
        <taxon>Xylonales</taxon>
        <taxon>Xylonaceae</taxon>
        <taxon>Xylona</taxon>
    </lineage>
</organism>
<comment type="pathway">
    <text evidence="3">Sphingolipid metabolism.</text>
</comment>
<dbReference type="InterPro" id="IPR045022">
    <property type="entry name" value="KDSR-like"/>
</dbReference>
<keyword evidence="8" id="KW-0443">Lipid metabolism</keyword>
<keyword evidence="7" id="KW-0560">Oxidoreductase</keyword>
<keyword evidence="4" id="KW-0256">Endoplasmic reticulum</keyword>
<dbReference type="InParanoid" id="A0A165JNV9"/>
<evidence type="ECO:0000256" key="1">
    <source>
        <dbReference type="ARBA" id="ARBA00004240"/>
    </source>
</evidence>
<evidence type="ECO:0000256" key="5">
    <source>
        <dbReference type="ARBA" id="ARBA00022857"/>
    </source>
</evidence>
<dbReference type="GO" id="GO:0005789">
    <property type="term" value="C:endoplasmic reticulum membrane"/>
    <property type="evidence" value="ECO:0007669"/>
    <property type="project" value="TreeGrafter"/>
</dbReference>
<dbReference type="PRINTS" id="PR00081">
    <property type="entry name" value="GDHRDH"/>
</dbReference>
<evidence type="ECO:0000256" key="6">
    <source>
        <dbReference type="ARBA" id="ARBA00022919"/>
    </source>
</evidence>
<dbReference type="PANTHER" id="PTHR43550:SF3">
    <property type="entry name" value="3-KETODIHYDROSPHINGOSINE REDUCTASE"/>
    <property type="match status" value="1"/>
</dbReference>
<dbReference type="STRING" id="1328760.A0A165JNV9"/>
<dbReference type="Pfam" id="PF00106">
    <property type="entry name" value="adh_short"/>
    <property type="match status" value="1"/>
</dbReference>
<dbReference type="Gene3D" id="3.40.50.720">
    <property type="entry name" value="NAD(P)-binding Rossmann-like Domain"/>
    <property type="match status" value="1"/>
</dbReference>
<dbReference type="GO" id="GO:0006666">
    <property type="term" value="P:3-keto-sphinganine metabolic process"/>
    <property type="evidence" value="ECO:0007669"/>
    <property type="project" value="InterPro"/>
</dbReference>
<evidence type="ECO:0000256" key="10">
    <source>
        <dbReference type="ARBA" id="ARBA00044737"/>
    </source>
</evidence>
<dbReference type="InterPro" id="IPR036291">
    <property type="entry name" value="NAD(P)-bd_dom_sf"/>
</dbReference>
<feature type="region of interest" description="Disordered" evidence="12">
    <location>
        <begin position="169"/>
        <end position="208"/>
    </location>
</feature>
<dbReference type="PANTHER" id="PTHR43550">
    <property type="entry name" value="3-KETODIHYDROSPHINGOSINE REDUCTASE"/>
    <property type="match status" value="1"/>
</dbReference>
<evidence type="ECO:0000313" key="14">
    <source>
        <dbReference type="Proteomes" id="UP000076632"/>
    </source>
</evidence>
<evidence type="ECO:0000256" key="2">
    <source>
        <dbReference type="ARBA" id="ARBA00004760"/>
    </source>
</evidence>
<evidence type="ECO:0000256" key="3">
    <source>
        <dbReference type="ARBA" id="ARBA00004991"/>
    </source>
</evidence>
<dbReference type="Proteomes" id="UP000076632">
    <property type="component" value="Unassembled WGS sequence"/>
</dbReference>
<dbReference type="FunCoup" id="A0A165JNV9">
    <property type="interactions" value="101"/>
</dbReference>
<dbReference type="RefSeq" id="XP_018192019.1">
    <property type="nucleotide sequence ID" value="XM_018331565.1"/>
</dbReference>
<dbReference type="AlphaFoldDB" id="A0A165JNV9"/>
<proteinExistence type="predicted"/>
<sequence>MALGFFWATILLGFFASVLALDIMGLFRRKNHFPVEGRTVLITGGSQGMGRGVAKLLAQKGANVLIVARDVKKLESAVEYIQAAAKSPAQRFHYISADLMNPAESERIMHEAAVWNNNNPPDVVWCIAGSAAPELFLNTPVERHRQLMDSNYWSAAYLAHATLRSWFKPRTPPPATPASTTTTSKSVSETETPVTTKEQSASQAAATPPARHLIFTSSVLAFYPIIGYNGYSPAKAALRSLSDALSQEINLYNGARHHNPSLGPTADVKVHTVFPGTIYTPGYEHENETKPAITKLLEAGDPGQTEDECAAVSVRGLERGEYLITVAFLGSAMRACAWGGSPRGNFLLDTLMTWITSIAWLFIQPDMDKKVWRWGRANGMPKDAKSA</sequence>
<dbReference type="OMA" id="ICGVFEE"/>
<comment type="subcellular location">
    <subcellularLocation>
        <location evidence="1">Endoplasmic reticulum</location>
    </subcellularLocation>
</comment>
<dbReference type="EMBL" id="KV407454">
    <property type="protein sequence ID" value="KZF26464.1"/>
    <property type="molecule type" value="Genomic_DNA"/>
</dbReference>
<keyword evidence="5" id="KW-0521">NADP</keyword>
<comment type="catalytic activity">
    <reaction evidence="11">
        <text>sphinganine + NADP(+) = 3-oxosphinganine + NADPH + H(+)</text>
        <dbReference type="Rhea" id="RHEA:22640"/>
        <dbReference type="ChEBI" id="CHEBI:15378"/>
        <dbReference type="ChEBI" id="CHEBI:57783"/>
        <dbReference type="ChEBI" id="CHEBI:57817"/>
        <dbReference type="ChEBI" id="CHEBI:58299"/>
        <dbReference type="ChEBI" id="CHEBI:58349"/>
        <dbReference type="EC" id="1.1.1.102"/>
    </reaction>
    <physiologicalReaction direction="right-to-left" evidence="11">
        <dbReference type="Rhea" id="RHEA:22642"/>
    </physiologicalReaction>
</comment>
<evidence type="ECO:0000313" key="13">
    <source>
        <dbReference type="EMBL" id="KZF26464.1"/>
    </source>
</evidence>
<dbReference type="GO" id="GO:0047560">
    <property type="term" value="F:3-dehydrosphinganine reductase activity"/>
    <property type="evidence" value="ECO:0007669"/>
    <property type="project" value="UniProtKB-EC"/>
</dbReference>
<dbReference type="OrthoDB" id="10267115at2759"/>
<gene>
    <name evidence="13" type="ORF">L228DRAFT_242941</name>
</gene>
<dbReference type="GO" id="GO:0030148">
    <property type="term" value="P:sphingolipid biosynthetic process"/>
    <property type="evidence" value="ECO:0007669"/>
    <property type="project" value="InterPro"/>
</dbReference>
<keyword evidence="14" id="KW-1185">Reference proteome</keyword>